<comment type="caution">
    <text evidence="1">The sequence shown here is derived from an EMBL/GenBank/DDBJ whole genome shotgun (WGS) entry which is preliminary data.</text>
</comment>
<organism evidence="1 2">
    <name type="scientific">Senna tora</name>
    <dbReference type="NCBI Taxonomy" id="362788"/>
    <lineage>
        <taxon>Eukaryota</taxon>
        <taxon>Viridiplantae</taxon>
        <taxon>Streptophyta</taxon>
        <taxon>Embryophyta</taxon>
        <taxon>Tracheophyta</taxon>
        <taxon>Spermatophyta</taxon>
        <taxon>Magnoliopsida</taxon>
        <taxon>eudicotyledons</taxon>
        <taxon>Gunneridae</taxon>
        <taxon>Pentapetalae</taxon>
        <taxon>rosids</taxon>
        <taxon>fabids</taxon>
        <taxon>Fabales</taxon>
        <taxon>Fabaceae</taxon>
        <taxon>Caesalpinioideae</taxon>
        <taxon>Cassia clade</taxon>
        <taxon>Senna</taxon>
    </lineage>
</organism>
<evidence type="ECO:0000313" key="1">
    <source>
        <dbReference type="EMBL" id="KAF7808402.1"/>
    </source>
</evidence>
<dbReference type="EMBL" id="JAAIUW010000011">
    <property type="protein sequence ID" value="KAF7808402.1"/>
    <property type="molecule type" value="Genomic_DNA"/>
</dbReference>
<accession>A0A834W3Q4</accession>
<protein>
    <submittedName>
        <fullName evidence="1">Uncharacterized protein</fullName>
    </submittedName>
</protein>
<keyword evidence="2" id="KW-1185">Reference proteome</keyword>
<dbReference type="Proteomes" id="UP000634136">
    <property type="component" value="Unassembled WGS sequence"/>
</dbReference>
<dbReference type="AlphaFoldDB" id="A0A834W3Q4"/>
<gene>
    <name evidence="1" type="ORF">G2W53_035145</name>
</gene>
<sequence length="159" mass="16659">MPPPTSTTASDPSRAANASSASGTIANNFATTTSLLSTPSSTTIFSLTHYRSVLQQPICVKMASSAFVADLDSDSPPIASFLVLGSVFNLHHPFFKNSPPPTTSSSFAFSIVLYLDLAPFLPSLLLLLPIPPLQGHYLAACNLLYGEDAGEVVGKLSSN</sequence>
<evidence type="ECO:0000313" key="2">
    <source>
        <dbReference type="Proteomes" id="UP000634136"/>
    </source>
</evidence>
<reference evidence="1" key="1">
    <citation type="submission" date="2020-09" db="EMBL/GenBank/DDBJ databases">
        <title>Genome-Enabled Discovery of Anthraquinone Biosynthesis in Senna tora.</title>
        <authorList>
            <person name="Kang S.-H."/>
            <person name="Pandey R.P."/>
            <person name="Lee C.-M."/>
            <person name="Sim J.-S."/>
            <person name="Jeong J.-T."/>
            <person name="Choi B.-S."/>
            <person name="Jung M."/>
            <person name="Ginzburg D."/>
            <person name="Zhao K."/>
            <person name="Won S.Y."/>
            <person name="Oh T.-J."/>
            <person name="Yu Y."/>
            <person name="Kim N.-H."/>
            <person name="Lee O.R."/>
            <person name="Lee T.-H."/>
            <person name="Bashyal P."/>
            <person name="Kim T.-S."/>
            <person name="Lee W.-H."/>
            <person name="Kawkins C."/>
            <person name="Kim C.-K."/>
            <person name="Kim J.S."/>
            <person name="Ahn B.O."/>
            <person name="Rhee S.Y."/>
            <person name="Sohng J.K."/>
        </authorList>
    </citation>
    <scope>NUCLEOTIDE SEQUENCE</scope>
    <source>
        <tissue evidence="1">Leaf</tissue>
    </source>
</reference>
<proteinExistence type="predicted"/>
<name>A0A834W3Q4_9FABA</name>